<dbReference type="PANTHER" id="PTHR48107:SF7">
    <property type="entry name" value="RE15974P"/>
    <property type="match status" value="1"/>
</dbReference>
<dbReference type="PRINTS" id="PR00081">
    <property type="entry name" value="GDHRDH"/>
</dbReference>
<dbReference type="EMBL" id="JBHTBW010000032">
    <property type="protein sequence ID" value="MFC7441673.1"/>
    <property type="molecule type" value="Genomic_DNA"/>
</dbReference>
<sequence length="252" mass="27556">MSRPLAVVTGVGRKQGIGAAISHALADVGVDLFLTYWSPYDRELGLATADEPREIAQELRAKGVRVTLWECDLSQPDAPQKCMDTVETEMGKPTILVNNACVSLRDGLDHYSGELLDRHYAVNLRATSLLCVEFARRFTGERGRLINITTGQALGPMPGEWAYAATKAAIEAFTRSFAVEVAHKGITVNAVNPGPTDTGWMTDDIKQALLPRFPMGRIGQPEDVARFIRFLVSSDADWITGQVLHSEGGFIR</sequence>
<name>A0ABW2RKW3_9BACL</name>
<dbReference type="Pfam" id="PF13561">
    <property type="entry name" value="adh_short_C2"/>
    <property type="match status" value="1"/>
</dbReference>
<evidence type="ECO:0000256" key="1">
    <source>
        <dbReference type="ARBA" id="ARBA00006484"/>
    </source>
</evidence>
<accession>A0ABW2RKW3</accession>
<dbReference type="NCBIfam" id="NF009389">
    <property type="entry name" value="PRK12748.1"/>
    <property type="match status" value="1"/>
</dbReference>
<keyword evidence="2" id="KW-0560">Oxidoreductase</keyword>
<reference evidence="4" key="1">
    <citation type="journal article" date="2019" name="Int. J. Syst. Evol. Microbiol.">
        <title>The Global Catalogue of Microorganisms (GCM) 10K type strain sequencing project: providing services to taxonomists for standard genome sequencing and annotation.</title>
        <authorList>
            <consortium name="The Broad Institute Genomics Platform"/>
            <consortium name="The Broad Institute Genome Sequencing Center for Infectious Disease"/>
            <person name="Wu L."/>
            <person name="Ma J."/>
        </authorList>
    </citation>
    <scope>NUCLEOTIDE SEQUENCE [LARGE SCALE GENOMIC DNA]</scope>
    <source>
        <strain evidence="4">CGMCC 1.12942</strain>
    </source>
</reference>
<dbReference type="PRINTS" id="PR00080">
    <property type="entry name" value="SDRFAMILY"/>
</dbReference>
<proteinExistence type="inferred from homology"/>
<evidence type="ECO:0000256" key="2">
    <source>
        <dbReference type="ARBA" id="ARBA00023002"/>
    </source>
</evidence>
<dbReference type="SUPFAM" id="SSF51735">
    <property type="entry name" value="NAD(P)-binding Rossmann-fold domains"/>
    <property type="match status" value="1"/>
</dbReference>
<comment type="caution">
    <text evidence="3">The sequence shown here is derived from an EMBL/GenBank/DDBJ whole genome shotgun (WGS) entry which is preliminary data.</text>
</comment>
<evidence type="ECO:0000313" key="4">
    <source>
        <dbReference type="Proteomes" id="UP001596500"/>
    </source>
</evidence>
<gene>
    <name evidence="3" type="ORF">ACFQNG_11170</name>
</gene>
<comment type="similarity">
    <text evidence="1">Belongs to the short-chain dehydrogenases/reductases (SDR) family.</text>
</comment>
<dbReference type="Gene3D" id="3.40.50.720">
    <property type="entry name" value="NAD(P)-binding Rossmann-like Domain"/>
    <property type="match status" value="1"/>
</dbReference>
<dbReference type="PANTHER" id="PTHR48107">
    <property type="entry name" value="NADPH-DEPENDENT ALDEHYDE REDUCTASE-LIKE PROTEIN, CHLOROPLASTIC-RELATED"/>
    <property type="match status" value="1"/>
</dbReference>
<dbReference type="InterPro" id="IPR002347">
    <property type="entry name" value="SDR_fam"/>
</dbReference>
<dbReference type="CDD" id="cd05233">
    <property type="entry name" value="SDR_c"/>
    <property type="match status" value="1"/>
</dbReference>
<protein>
    <submittedName>
        <fullName evidence="3">SDR family oxidoreductase</fullName>
    </submittedName>
</protein>
<keyword evidence="4" id="KW-1185">Reference proteome</keyword>
<evidence type="ECO:0000313" key="3">
    <source>
        <dbReference type="EMBL" id="MFC7441673.1"/>
    </source>
</evidence>
<dbReference type="RefSeq" id="WP_379865021.1">
    <property type="nucleotide sequence ID" value="NZ_JBHTBW010000032.1"/>
</dbReference>
<organism evidence="3 4">
    <name type="scientific">Laceyella putida</name>
    <dbReference type="NCBI Taxonomy" id="110101"/>
    <lineage>
        <taxon>Bacteria</taxon>
        <taxon>Bacillati</taxon>
        <taxon>Bacillota</taxon>
        <taxon>Bacilli</taxon>
        <taxon>Bacillales</taxon>
        <taxon>Thermoactinomycetaceae</taxon>
        <taxon>Laceyella</taxon>
    </lineage>
</organism>
<dbReference type="InterPro" id="IPR036291">
    <property type="entry name" value="NAD(P)-bd_dom_sf"/>
</dbReference>
<dbReference type="Proteomes" id="UP001596500">
    <property type="component" value="Unassembled WGS sequence"/>
</dbReference>